<dbReference type="InterPro" id="IPR032675">
    <property type="entry name" value="LRR_dom_sf"/>
</dbReference>
<keyword evidence="2" id="KW-1185">Reference proteome</keyword>
<proteinExistence type="predicted"/>
<dbReference type="EMBL" id="MLYV02001351">
    <property type="protein sequence ID" value="PSR70443.1"/>
    <property type="molecule type" value="Genomic_DNA"/>
</dbReference>
<gene>
    <name evidence="1" type="ORF">PHLCEN_2v13694</name>
</gene>
<dbReference type="STRING" id="98765.A0A2R6NDL9"/>
<dbReference type="AlphaFoldDB" id="A0A2R6NDL9"/>
<dbReference type="Proteomes" id="UP000186601">
    <property type="component" value="Unassembled WGS sequence"/>
</dbReference>
<accession>A0A2R6NDL9</accession>
<protein>
    <recommendedName>
        <fullName evidence="3">F-box domain-containing protein</fullName>
    </recommendedName>
</protein>
<evidence type="ECO:0000313" key="2">
    <source>
        <dbReference type="Proteomes" id="UP000186601"/>
    </source>
</evidence>
<evidence type="ECO:0000313" key="1">
    <source>
        <dbReference type="EMBL" id="PSR70443.1"/>
    </source>
</evidence>
<dbReference type="OrthoDB" id="3188866at2759"/>
<reference evidence="1 2" key="1">
    <citation type="submission" date="2018-02" db="EMBL/GenBank/DDBJ databases">
        <title>Genome sequence of the basidiomycete white-rot fungus Phlebia centrifuga.</title>
        <authorList>
            <person name="Granchi Z."/>
            <person name="Peng M."/>
            <person name="de Vries R.P."/>
            <person name="Hilden K."/>
            <person name="Makela M.R."/>
            <person name="Grigoriev I."/>
            <person name="Riley R."/>
        </authorList>
    </citation>
    <scope>NUCLEOTIDE SEQUENCE [LARGE SCALE GENOMIC DNA]</scope>
    <source>
        <strain evidence="1 2">FBCC195</strain>
    </source>
</reference>
<sequence>MASHHSSLGVPTELYREILQYVSSNRDLCNLCIASRELQAEAEFFIYRSIQSTRRPHTEYLCDLITSSPRLHTLVRSLSISNDDADTVNSSSSRDYWERIARLLHDLPNLQELKIHDNMATGNMNAWVLSRSTFSLQKLDTDFAFDGALLSFLHNQRDLRRLYWTETFSDDNSRKELEYLDVVQAQVAPAVNELMTNSPRFAARFMPCGNLSHVWICGPCAHEAEGWLRYMEDFIAGARSLRSLRMNLPYGRRTLISVLTALAEHAPELRSLGFVPHFDKQVRLSNAIPTDVADQ</sequence>
<evidence type="ECO:0008006" key="3">
    <source>
        <dbReference type="Google" id="ProtNLM"/>
    </source>
</evidence>
<name>A0A2R6NDL9_9APHY</name>
<organism evidence="1 2">
    <name type="scientific">Hermanssonia centrifuga</name>
    <dbReference type="NCBI Taxonomy" id="98765"/>
    <lineage>
        <taxon>Eukaryota</taxon>
        <taxon>Fungi</taxon>
        <taxon>Dikarya</taxon>
        <taxon>Basidiomycota</taxon>
        <taxon>Agaricomycotina</taxon>
        <taxon>Agaricomycetes</taxon>
        <taxon>Polyporales</taxon>
        <taxon>Meruliaceae</taxon>
        <taxon>Hermanssonia</taxon>
    </lineage>
</organism>
<comment type="caution">
    <text evidence="1">The sequence shown here is derived from an EMBL/GenBank/DDBJ whole genome shotgun (WGS) entry which is preliminary data.</text>
</comment>
<dbReference type="SUPFAM" id="SSF52047">
    <property type="entry name" value="RNI-like"/>
    <property type="match status" value="1"/>
</dbReference>
<dbReference type="Gene3D" id="3.80.10.10">
    <property type="entry name" value="Ribonuclease Inhibitor"/>
    <property type="match status" value="1"/>
</dbReference>